<dbReference type="GO" id="GO:0005524">
    <property type="term" value="F:ATP binding"/>
    <property type="evidence" value="ECO:0007669"/>
    <property type="project" value="UniProtKB-KW"/>
</dbReference>
<dbReference type="InterPro" id="IPR008909">
    <property type="entry name" value="DALR_anticod-bd"/>
</dbReference>
<dbReference type="Gene3D" id="1.10.730.10">
    <property type="entry name" value="Isoleucyl-tRNA Synthetase, Domain 1"/>
    <property type="match status" value="1"/>
</dbReference>
<evidence type="ECO:0000256" key="2">
    <source>
        <dbReference type="ARBA" id="ARBA00012837"/>
    </source>
</evidence>
<dbReference type="SMART" id="SM01016">
    <property type="entry name" value="Arg_tRNA_synt_N"/>
    <property type="match status" value="1"/>
</dbReference>
<evidence type="ECO:0000256" key="1">
    <source>
        <dbReference type="ARBA" id="ARBA00005594"/>
    </source>
</evidence>
<evidence type="ECO:0000256" key="3">
    <source>
        <dbReference type="ARBA" id="ARBA00022598"/>
    </source>
</evidence>
<dbReference type="Gene3D" id="3.30.1360.70">
    <property type="entry name" value="Arginyl tRNA synthetase N-terminal domain"/>
    <property type="match status" value="1"/>
</dbReference>
<dbReference type="PRINTS" id="PR01038">
    <property type="entry name" value="TRNASYNTHARG"/>
</dbReference>
<evidence type="ECO:0000256" key="8">
    <source>
        <dbReference type="ARBA" id="ARBA00033033"/>
    </source>
</evidence>
<dbReference type="InterPro" id="IPR001278">
    <property type="entry name" value="Arg-tRNA-ligase"/>
</dbReference>
<dbReference type="InterPro" id="IPR035684">
    <property type="entry name" value="ArgRS_core"/>
</dbReference>
<feature type="domain" description="Arginyl tRNA synthetase N-terminal" evidence="12">
    <location>
        <begin position="7"/>
        <end position="91"/>
    </location>
</feature>
<dbReference type="Pfam" id="PF00750">
    <property type="entry name" value="tRNA-synt_1d"/>
    <property type="match status" value="1"/>
</dbReference>
<comment type="similarity">
    <text evidence="1 10">Belongs to the class-I aminoacyl-tRNA synthetase family.</text>
</comment>
<dbReference type="FunFam" id="3.40.50.620:FF:000116">
    <property type="entry name" value="Arginine--tRNA ligase"/>
    <property type="match status" value="1"/>
</dbReference>
<keyword evidence="4 10" id="KW-0547">Nucleotide-binding</keyword>
<proteinExistence type="inferred from homology"/>
<dbReference type="Gene3D" id="3.40.50.620">
    <property type="entry name" value="HUPs"/>
    <property type="match status" value="1"/>
</dbReference>
<dbReference type="PROSITE" id="PS00178">
    <property type="entry name" value="AA_TRNA_LIGASE_I"/>
    <property type="match status" value="1"/>
</dbReference>
<evidence type="ECO:0000256" key="10">
    <source>
        <dbReference type="RuleBase" id="RU363038"/>
    </source>
</evidence>
<evidence type="ECO:0000256" key="4">
    <source>
        <dbReference type="ARBA" id="ARBA00022741"/>
    </source>
</evidence>
<comment type="caution">
    <text evidence="13">The sequence shown here is derived from an EMBL/GenBank/DDBJ whole genome shotgun (WGS) entry which is preliminary data.</text>
</comment>
<dbReference type="Pfam" id="PF03485">
    <property type="entry name" value="Arg_tRNA_synt_N"/>
    <property type="match status" value="1"/>
</dbReference>
<keyword evidence="14" id="KW-1185">Reference proteome</keyword>
<feature type="domain" description="DALR anticodon binding" evidence="11">
    <location>
        <begin position="470"/>
        <end position="586"/>
    </location>
</feature>
<protein>
    <recommendedName>
        <fullName evidence="2">arginine--tRNA ligase</fullName>
        <ecNumber evidence="2">6.1.1.19</ecNumber>
    </recommendedName>
    <alternativeName>
        <fullName evidence="8">Arginyl-tRNA synthetase</fullName>
    </alternativeName>
</protein>
<dbReference type="SMART" id="SM00836">
    <property type="entry name" value="DALR_1"/>
    <property type="match status" value="1"/>
</dbReference>
<dbReference type="GO" id="GO:0005737">
    <property type="term" value="C:cytoplasm"/>
    <property type="evidence" value="ECO:0007669"/>
    <property type="project" value="InterPro"/>
</dbReference>
<dbReference type="AlphaFoldDB" id="A0AAV8UZ57"/>
<dbReference type="SUPFAM" id="SSF55190">
    <property type="entry name" value="Arginyl-tRNA synthetase (ArgRS), N-terminal 'additional' domain"/>
    <property type="match status" value="1"/>
</dbReference>
<keyword evidence="7 10" id="KW-0030">Aminoacyl-tRNA synthetase</keyword>
<evidence type="ECO:0000256" key="7">
    <source>
        <dbReference type="ARBA" id="ARBA00023146"/>
    </source>
</evidence>
<organism evidence="13 14">
    <name type="scientific">Rhodosorus marinus</name>
    <dbReference type="NCBI Taxonomy" id="101924"/>
    <lineage>
        <taxon>Eukaryota</taxon>
        <taxon>Rhodophyta</taxon>
        <taxon>Stylonematophyceae</taxon>
        <taxon>Stylonematales</taxon>
        <taxon>Stylonemataceae</taxon>
        <taxon>Rhodosorus</taxon>
    </lineage>
</organism>
<reference evidence="13 14" key="1">
    <citation type="journal article" date="2023" name="Nat. Commun.">
        <title>Origin of minicircular mitochondrial genomes in red algae.</title>
        <authorList>
            <person name="Lee Y."/>
            <person name="Cho C.H."/>
            <person name="Lee Y.M."/>
            <person name="Park S.I."/>
            <person name="Yang J.H."/>
            <person name="West J.A."/>
            <person name="Bhattacharya D."/>
            <person name="Yoon H.S."/>
        </authorList>
    </citation>
    <scope>NUCLEOTIDE SEQUENCE [LARGE SCALE GENOMIC DNA]</scope>
    <source>
        <strain evidence="13 14">CCMP1338</strain>
        <tissue evidence="13">Whole cell</tissue>
    </source>
</reference>
<dbReference type="EMBL" id="JAMWBK010000002">
    <property type="protein sequence ID" value="KAJ8907879.1"/>
    <property type="molecule type" value="Genomic_DNA"/>
</dbReference>
<dbReference type="GO" id="GO:0004814">
    <property type="term" value="F:arginine-tRNA ligase activity"/>
    <property type="evidence" value="ECO:0007669"/>
    <property type="project" value="UniProtKB-EC"/>
</dbReference>
<dbReference type="InterPro" id="IPR009080">
    <property type="entry name" value="tRNAsynth_Ia_anticodon-bd"/>
</dbReference>
<evidence type="ECO:0000313" key="13">
    <source>
        <dbReference type="EMBL" id="KAJ8907879.1"/>
    </source>
</evidence>
<keyword evidence="6 10" id="KW-0648">Protein biosynthesis</keyword>
<accession>A0AAV8UZ57</accession>
<comment type="catalytic activity">
    <reaction evidence="9">
        <text>tRNA(Arg) + L-arginine + ATP = L-arginyl-tRNA(Arg) + AMP + diphosphate</text>
        <dbReference type="Rhea" id="RHEA:20301"/>
        <dbReference type="Rhea" id="RHEA-COMP:9658"/>
        <dbReference type="Rhea" id="RHEA-COMP:9673"/>
        <dbReference type="ChEBI" id="CHEBI:30616"/>
        <dbReference type="ChEBI" id="CHEBI:32682"/>
        <dbReference type="ChEBI" id="CHEBI:33019"/>
        <dbReference type="ChEBI" id="CHEBI:78442"/>
        <dbReference type="ChEBI" id="CHEBI:78513"/>
        <dbReference type="ChEBI" id="CHEBI:456215"/>
        <dbReference type="EC" id="6.1.1.19"/>
    </reaction>
</comment>
<evidence type="ECO:0000259" key="11">
    <source>
        <dbReference type="SMART" id="SM00836"/>
    </source>
</evidence>
<evidence type="ECO:0000259" key="12">
    <source>
        <dbReference type="SMART" id="SM01016"/>
    </source>
</evidence>
<dbReference type="EC" id="6.1.1.19" evidence="2"/>
<sequence length="586" mass="66050">MCRDIKTRIEKAVVKALGEAFGDVGKGAKPMVTNATRAEFGDYQCNAAMGLAKKLKQKPRDVAGKMLDALDLSSFCETPSIAGPGFLNIKLKNSFIEDRLLQMAKDPDRLGVPKKEAKRIVIDFSSPNIAKEMHVGHLRSTMIGESLARTLEFIGYDLLRLNHVGDWGTQFGRLILYLKEVAPEALTEGGQRDLGDLVEFYKKASKRCETDEEFNENARKEVVKLQGGDEESLKAWNLLCDQSRIEFQKIYDMLSVTLIERGESYYNAKLPGVIEELRDKNLIAVDDGATVVYLEKFKNRDGNPQPLLVQKRDGGYMYATTDLAAIQNRTLDEKAERVLYVVDAGQGVHFEQVFQVARRGEMYPYETASLEHVPFGLVLGEDGKKLRTRAGDTIKLKDLLTDSIAAAESKFRDRLSEEKREETEEYIKHVGEVIGLSAVKYADLRTNRTSDYRFSFERMLALDGNTAPYMLYAYSRIQAIFRKLGIEGEPPVSPLKLEEPQEAALGRMLIRLPEVIADVDHMLMPHILCDYLFELSQRFNQFYETCSIVGAGSEDIRSSRITLADLTAKDIRICLHMLGIPTLDRI</sequence>
<evidence type="ECO:0000313" key="14">
    <source>
        <dbReference type="Proteomes" id="UP001157974"/>
    </source>
</evidence>
<dbReference type="InterPro" id="IPR005148">
    <property type="entry name" value="Arg-tRNA-synth_N"/>
</dbReference>
<dbReference type="NCBIfam" id="TIGR00456">
    <property type="entry name" value="argS"/>
    <property type="match status" value="1"/>
</dbReference>
<evidence type="ECO:0000256" key="5">
    <source>
        <dbReference type="ARBA" id="ARBA00022840"/>
    </source>
</evidence>
<evidence type="ECO:0000256" key="9">
    <source>
        <dbReference type="ARBA" id="ARBA00049339"/>
    </source>
</evidence>
<dbReference type="GO" id="GO:0006420">
    <property type="term" value="P:arginyl-tRNA aminoacylation"/>
    <property type="evidence" value="ECO:0007669"/>
    <property type="project" value="InterPro"/>
</dbReference>
<dbReference type="CDD" id="cd00671">
    <property type="entry name" value="ArgRS_core"/>
    <property type="match status" value="1"/>
</dbReference>
<name>A0AAV8UZ57_9RHOD</name>
<evidence type="ECO:0000256" key="6">
    <source>
        <dbReference type="ARBA" id="ARBA00022917"/>
    </source>
</evidence>
<dbReference type="HAMAP" id="MF_00123">
    <property type="entry name" value="Arg_tRNA_synth"/>
    <property type="match status" value="1"/>
</dbReference>
<dbReference type="InterPro" id="IPR014729">
    <property type="entry name" value="Rossmann-like_a/b/a_fold"/>
</dbReference>
<dbReference type="Proteomes" id="UP001157974">
    <property type="component" value="Unassembled WGS sequence"/>
</dbReference>
<dbReference type="SUPFAM" id="SSF52374">
    <property type="entry name" value="Nucleotidylyl transferase"/>
    <property type="match status" value="1"/>
</dbReference>
<dbReference type="InterPro" id="IPR036695">
    <property type="entry name" value="Arg-tRNA-synth_N_sf"/>
</dbReference>
<keyword evidence="5 10" id="KW-0067">ATP-binding</keyword>
<dbReference type="PANTHER" id="PTHR11956">
    <property type="entry name" value="ARGINYL-TRNA SYNTHETASE"/>
    <property type="match status" value="1"/>
</dbReference>
<dbReference type="InterPro" id="IPR001412">
    <property type="entry name" value="aa-tRNA-synth_I_CS"/>
</dbReference>
<dbReference type="PANTHER" id="PTHR11956:SF5">
    <property type="entry name" value="ARGININE--TRNA LIGASE, CYTOPLASMIC"/>
    <property type="match status" value="1"/>
</dbReference>
<dbReference type="SUPFAM" id="SSF47323">
    <property type="entry name" value="Anticodon-binding domain of a subclass of class I aminoacyl-tRNA synthetases"/>
    <property type="match status" value="1"/>
</dbReference>
<keyword evidence="3 10" id="KW-0436">Ligase</keyword>
<gene>
    <name evidence="13" type="ORF">NDN08_007983</name>
</gene>
<dbReference type="Pfam" id="PF05746">
    <property type="entry name" value="DALR_1"/>
    <property type="match status" value="1"/>
</dbReference>